<evidence type="ECO:0000256" key="2">
    <source>
        <dbReference type="ARBA" id="ARBA00022603"/>
    </source>
</evidence>
<dbReference type="FunFam" id="3.30.56.70:FF:000001">
    <property type="entry name" value="tRNA (guanine(26)-N(2))-dimethyltransferase"/>
    <property type="match status" value="1"/>
</dbReference>
<evidence type="ECO:0000256" key="8">
    <source>
        <dbReference type="ARBA" id="ARBA00051897"/>
    </source>
</evidence>
<dbReference type="EMBL" id="JTDY01001247">
    <property type="protein sequence ID" value="KOB74413.1"/>
    <property type="molecule type" value="Genomic_DNA"/>
</dbReference>
<dbReference type="InterPro" id="IPR042296">
    <property type="entry name" value="tRNA_met_Trm1_C"/>
</dbReference>
<keyword evidence="2 10" id="KW-0489">Methyltransferase</keyword>
<evidence type="ECO:0000256" key="10">
    <source>
        <dbReference type="PROSITE-ProRule" id="PRU00958"/>
    </source>
</evidence>
<keyword evidence="6 10" id="KW-0694">RNA-binding</keyword>
<name>A0A0L7LFT2_OPEBR</name>
<feature type="compositionally biased region" description="Basic and acidic residues" evidence="11">
    <location>
        <begin position="198"/>
        <end position="210"/>
    </location>
</feature>
<dbReference type="PROSITE" id="PS51626">
    <property type="entry name" value="SAM_MT_TRM1"/>
    <property type="match status" value="1"/>
</dbReference>
<comment type="similarity">
    <text evidence="10">Belongs to the class I-like SAM-binding methyltransferase superfamily. Trm1 family.</text>
</comment>
<keyword evidence="1 10" id="KW-0820">tRNA-binding</keyword>
<keyword evidence="3 10" id="KW-0808">Transferase</keyword>
<dbReference type="PANTHER" id="PTHR10631:SF3">
    <property type="entry name" value="TRNA (GUANINE(26)-N(2))-DIMETHYLTRANSFERASE"/>
    <property type="match status" value="1"/>
</dbReference>
<evidence type="ECO:0000256" key="9">
    <source>
        <dbReference type="ARBA" id="ARBA00074266"/>
    </source>
</evidence>
<evidence type="ECO:0000256" key="3">
    <source>
        <dbReference type="ARBA" id="ARBA00022679"/>
    </source>
</evidence>
<evidence type="ECO:0000256" key="6">
    <source>
        <dbReference type="ARBA" id="ARBA00022884"/>
    </source>
</evidence>
<proteinExistence type="inferred from homology"/>
<dbReference type="Proteomes" id="UP000037510">
    <property type="component" value="Unassembled WGS sequence"/>
</dbReference>
<sequence length="210" mass="23491">MEGVLSMVTEEMDVPVYYTVEQLVGTVHVESMKMNLLGFGTVTRMEGVLSMITEEVDVPLYYTVEQLVGTVHVESMKMNLLRSAIMNAGFKVSYSHAWKNSVKTDAPAHWTMRHDANPASRRDQCLRFQTNPMPFWGPGSKSAVNLGDLSQTKQMKKQNTRKFKRKHSPASIDEGSKKCNKGDAISDSITVPDCNTEPDNKTALDTNENK</sequence>
<comment type="caution">
    <text evidence="12">The sequence shown here is derived from an EMBL/GenBank/DDBJ whole genome shotgun (WGS) entry which is preliminary data.</text>
</comment>
<dbReference type="EC" id="2.1.1.216" evidence="7"/>
<reference evidence="12 13" key="1">
    <citation type="journal article" date="2015" name="Genome Biol. Evol.">
        <title>The genome of winter moth (Operophtera brumata) provides a genomic perspective on sexual dimorphism and phenology.</title>
        <authorList>
            <person name="Derks M.F."/>
            <person name="Smit S."/>
            <person name="Salis L."/>
            <person name="Schijlen E."/>
            <person name="Bossers A."/>
            <person name="Mateman C."/>
            <person name="Pijl A.S."/>
            <person name="de Ridder D."/>
            <person name="Groenen M.A."/>
            <person name="Visser M.E."/>
            <person name="Megens H.J."/>
        </authorList>
    </citation>
    <scope>NUCLEOTIDE SEQUENCE [LARGE SCALE GENOMIC DNA]</scope>
    <source>
        <strain evidence="12">WM2013NL</strain>
        <tissue evidence="12">Head and thorax</tissue>
    </source>
</reference>
<evidence type="ECO:0000256" key="5">
    <source>
        <dbReference type="ARBA" id="ARBA00022694"/>
    </source>
</evidence>
<comment type="catalytic activity">
    <reaction evidence="8">
        <text>guanosine(26) in tRNA + 2 S-adenosyl-L-methionine = N(2)-dimethylguanosine(26) in tRNA + 2 S-adenosyl-L-homocysteine + 2 H(+)</text>
        <dbReference type="Rhea" id="RHEA:43140"/>
        <dbReference type="Rhea" id="RHEA-COMP:10359"/>
        <dbReference type="Rhea" id="RHEA-COMP:10360"/>
        <dbReference type="ChEBI" id="CHEBI:15378"/>
        <dbReference type="ChEBI" id="CHEBI:57856"/>
        <dbReference type="ChEBI" id="CHEBI:59789"/>
        <dbReference type="ChEBI" id="CHEBI:74269"/>
        <dbReference type="ChEBI" id="CHEBI:74513"/>
        <dbReference type="EC" id="2.1.1.216"/>
    </reaction>
</comment>
<organism evidence="12 13">
    <name type="scientific">Operophtera brumata</name>
    <name type="common">Winter moth</name>
    <name type="synonym">Phalaena brumata</name>
    <dbReference type="NCBI Taxonomy" id="104452"/>
    <lineage>
        <taxon>Eukaryota</taxon>
        <taxon>Metazoa</taxon>
        <taxon>Ecdysozoa</taxon>
        <taxon>Arthropoda</taxon>
        <taxon>Hexapoda</taxon>
        <taxon>Insecta</taxon>
        <taxon>Pterygota</taxon>
        <taxon>Neoptera</taxon>
        <taxon>Endopterygota</taxon>
        <taxon>Lepidoptera</taxon>
        <taxon>Glossata</taxon>
        <taxon>Ditrysia</taxon>
        <taxon>Geometroidea</taxon>
        <taxon>Geometridae</taxon>
        <taxon>Larentiinae</taxon>
        <taxon>Operophtera</taxon>
    </lineage>
</organism>
<protein>
    <recommendedName>
        <fullName evidence="9">tRNA (guanine(26)-N(2))-dimethyltransferase</fullName>
        <ecNumber evidence="7">2.1.1.216</ecNumber>
    </recommendedName>
</protein>
<evidence type="ECO:0000256" key="4">
    <source>
        <dbReference type="ARBA" id="ARBA00022691"/>
    </source>
</evidence>
<keyword evidence="5 10" id="KW-0819">tRNA processing</keyword>
<dbReference type="GO" id="GO:0005634">
    <property type="term" value="C:nucleus"/>
    <property type="evidence" value="ECO:0007669"/>
    <property type="project" value="TreeGrafter"/>
</dbReference>
<feature type="region of interest" description="Disordered" evidence="11">
    <location>
        <begin position="154"/>
        <end position="210"/>
    </location>
</feature>
<evidence type="ECO:0000313" key="13">
    <source>
        <dbReference type="Proteomes" id="UP000037510"/>
    </source>
</evidence>
<evidence type="ECO:0000256" key="7">
    <source>
        <dbReference type="ARBA" id="ARBA00039099"/>
    </source>
</evidence>
<keyword evidence="13" id="KW-1185">Reference proteome</keyword>
<dbReference type="InterPro" id="IPR029063">
    <property type="entry name" value="SAM-dependent_MTases_sf"/>
</dbReference>
<feature type="compositionally biased region" description="Basic residues" evidence="11">
    <location>
        <begin position="154"/>
        <end position="168"/>
    </location>
</feature>
<evidence type="ECO:0000256" key="11">
    <source>
        <dbReference type="SAM" id="MobiDB-lite"/>
    </source>
</evidence>
<dbReference type="GO" id="GO:0000049">
    <property type="term" value="F:tRNA binding"/>
    <property type="evidence" value="ECO:0007669"/>
    <property type="project" value="UniProtKB-UniRule"/>
</dbReference>
<evidence type="ECO:0000256" key="1">
    <source>
        <dbReference type="ARBA" id="ARBA00022555"/>
    </source>
</evidence>
<dbReference type="Pfam" id="PF02005">
    <property type="entry name" value="TRM"/>
    <property type="match status" value="1"/>
</dbReference>
<accession>A0A0L7LFT2</accession>
<keyword evidence="4 10" id="KW-0949">S-adenosyl-L-methionine</keyword>
<gene>
    <name evidence="12" type="ORF">OBRU01_09225</name>
</gene>
<dbReference type="STRING" id="104452.A0A0L7LFT2"/>
<dbReference type="GO" id="GO:0160104">
    <property type="term" value="F:tRNA (guanine(26)-N2)-dimethyltransferase activity"/>
    <property type="evidence" value="ECO:0007669"/>
    <property type="project" value="UniProtKB-EC"/>
</dbReference>
<dbReference type="Gene3D" id="3.30.56.70">
    <property type="entry name" value="N2,N2-dimethylguanosine tRNA methyltransferase, C-terminal domain"/>
    <property type="match status" value="1"/>
</dbReference>
<dbReference type="AlphaFoldDB" id="A0A0L7LFT2"/>
<dbReference type="SUPFAM" id="SSF53335">
    <property type="entry name" value="S-adenosyl-L-methionine-dependent methyltransferases"/>
    <property type="match status" value="1"/>
</dbReference>
<dbReference type="GO" id="GO:0002940">
    <property type="term" value="P:tRNA N2-guanine methylation"/>
    <property type="evidence" value="ECO:0007669"/>
    <property type="project" value="TreeGrafter"/>
</dbReference>
<evidence type="ECO:0000313" key="12">
    <source>
        <dbReference type="EMBL" id="KOB74413.1"/>
    </source>
</evidence>
<dbReference type="InterPro" id="IPR002905">
    <property type="entry name" value="Trm1"/>
</dbReference>
<dbReference type="PANTHER" id="PTHR10631">
    <property type="entry name" value="N 2 ,N 2 -DIMETHYLGUANOSINE TRNA METHYLTRANSFERASE"/>
    <property type="match status" value="1"/>
</dbReference>